<evidence type="ECO:0000313" key="3">
    <source>
        <dbReference type="EMBL" id="GHC69112.1"/>
    </source>
</evidence>
<proteinExistence type="predicted"/>
<organism evidence="3 4">
    <name type="scientific">Pseudorhodoferax aquiterrae</name>
    <dbReference type="NCBI Taxonomy" id="747304"/>
    <lineage>
        <taxon>Bacteria</taxon>
        <taxon>Pseudomonadati</taxon>
        <taxon>Pseudomonadota</taxon>
        <taxon>Betaproteobacteria</taxon>
        <taxon>Burkholderiales</taxon>
        <taxon>Comamonadaceae</taxon>
    </lineage>
</organism>
<evidence type="ECO:0000256" key="1">
    <source>
        <dbReference type="SAM" id="MobiDB-lite"/>
    </source>
</evidence>
<dbReference type="RefSeq" id="WP_229882633.1">
    <property type="nucleotide sequence ID" value="NZ_BMYK01000001.1"/>
</dbReference>
<dbReference type="Pfam" id="PF01926">
    <property type="entry name" value="MMR_HSR1"/>
    <property type="match status" value="1"/>
</dbReference>
<dbReference type="Pfam" id="PF11981">
    <property type="entry name" value="DUF3482"/>
    <property type="match status" value="1"/>
</dbReference>
<sequence length="474" mass="51278">MKLPIPGMQTVDEALAIAVVGHTNAGKTSLLRTLTRKRHFGEVSDRPGTTRHVEVVELRIGGRPALRFFDTPGLEDSVALWDHLQGAGNDAGMDRPARVRAFLQGPEARGSFEQEAKVLRKMLEVDAAFYVIDSREPVLPKHRAEIEILNSCARPVMPVLNFVRDPASRLADWQAVLAGGGLHAQVRFDAVAPFVGAEQHLYQDLATLLPGQRARLQQVGQHLHQEASGRRDAASRAIADVLLRLAALRRAIGEVVYAEPAARARAEQDFQQLALALVRGCADQLLEIQGFAEDDARLATLPWQDGRWDNDLFHPEALRQAGRRLGMGAAVGASVGVIADLAVGGLSLGAGAALGGALGSIVSQGWRQIGGKLLNQLNGVRELTLDNALLFLVALQLVGLARQLDRRGHAALARLEQDAAPDAALDAPLRRVVQAVQPARSRPDWEKPGGSSDRRRRVQDETAALLRPLLEPTD</sequence>
<keyword evidence="4" id="KW-1185">Reference proteome</keyword>
<dbReference type="PANTHER" id="PTHR42714:SF7">
    <property type="entry name" value="G DOMAIN-CONTAINING PROTEIN"/>
    <property type="match status" value="1"/>
</dbReference>
<dbReference type="EMBL" id="BMYK01000001">
    <property type="protein sequence ID" value="GHC69112.1"/>
    <property type="molecule type" value="Genomic_DNA"/>
</dbReference>
<dbReference type="InterPro" id="IPR006073">
    <property type="entry name" value="GTP-bd"/>
</dbReference>
<dbReference type="InterPro" id="IPR027417">
    <property type="entry name" value="P-loop_NTPase"/>
</dbReference>
<dbReference type="CDD" id="cd00882">
    <property type="entry name" value="Ras_like_GTPase"/>
    <property type="match status" value="1"/>
</dbReference>
<accession>A0ABQ3FUH9</accession>
<feature type="domain" description="G" evidence="2">
    <location>
        <begin position="17"/>
        <end position="161"/>
    </location>
</feature>
<evidence type="ECO:0000313" key="4">
    <source>
        <dbReference type="Proteomes" id="UP000626210"/>
    </source>
</evidence>
<gene>
    <name evidence="3" type="ORF">GCM10007320_02130</name>
</gene>
<name>A0ABQ3FUH9_9BURK</name>
<comment type="caution">
    <text evidence="3">The sequence shown here is derived from an EMBL/GenBank/DDBJ whole genome shotgun (WGS) entry which is preliminary data.</text>
</comment>
<reference evidence="4" key="1">
    <citation type="journal article" date="2019" name="Int. J. Syst. Evol. Microbiol.">
        <title>The Global Catalogue of Microorganisms (GCM) 10K type strain sequencing project: providing services to taxonomists for standard genome sequencing and annotation.</title>
        <authorList>
            <consortium name="The Broad Institute Genomics Platform"/>
            <consortium name="The Broad Institute Genome Sequencing Center for Infectious Disease"/>
            <person name="Wu L."/>
            <person name="Ma J."/>
        </authorList>
    </citation>
    <scope>NUCLEOTIDE SEQUENCE [LARGE SCALE GENOMIC DNA]</scope>
    <source>
        <strain evidence="4">KCTC 23314</strain>
    </source>
</reference>
<protein>
    <recommendedName>
        <fullName evidence="2">G domain-containing protein</fullName>
    </recommendedName>
</protein>
<dbReference type="Gene3D" id="3.40.50.300">
    <property type="entry name" value="P-loop containing nucleotide triphosphate hydrolases"/>
    <property type="match status" value="1"/>
</dbReference>
<dbReference type="InterPro" id="IPR021871">
    <property type="entry name" value="DUF3482"/>
</dbReference>
<feature type="region of interest" description="Disordered" evidence="1">
    <location>
        <begin position="436"/>
        <end position="474"/>
    </location>
</feature>
<dbReference type="Proteomes" id="UP000626210">
    <property type="component" value="Unassembled WGS sequence"/>
</dbReference>
<dbReference type="SUPFAM" id="SSF52540">
    <property type="entry name" value="P-loop containing nucleoside triphosphate hydrolases"/>
    <property type="match status" value="1"/>
</dbReference>
<dbReference type="PANTHER" id="PTHR42714">
    <property type="entry name" value="TRNA MODIFICATION GTPASE GTPBP3"/>
    <property type="match status" value="1"/>
</dbReference>
<evidence type="ECO:0000259" key="2">
    <source>
        <dbReference type="Pfam" id="PF01926"/>
    </source>
</evidence>